<evidence type="ECO:0000313" key="3">
    <source>
        <dbReference type="Proteomes" id="UP001066276"/>
    </source>
</evidence>
<comment type="caution">
    <text evidence="2">The sequence shown here is derived from an EMBL/GenBank/DDBJ whole genome shotgun (WGS) entry which is preliminary data.</text>
</comment>
<feature type="compositionally biased region" description="Basic and acidic residues" evidence="1">
    <location>
        <begin position="51"/>
        <end position="68"/>
    </location>
</feature>
<proteinExistence type="predicted"/>
<reference evidence="2" key="1">
    <citation type="journal article" date="2022" name="bioRxiv">
        <title>Sequencing and chromosome-scale assembly of the giantPleurodeles waltlgenome.</title>
        <authorList>
            <person name="Brown T."/>
            <person name="Elewa A."/>
            <person name="Iarovenko S."/>
            <person name="Subramanian E."/>
            <person name="Araus A.J."/>
            <person name="Petzold A."/>
            <person name="Susuki M."/>
            <person name="Suzuki K.-i.T."/>
            <person name="Hayashi T."/>
            <person name="Toyoda A."/>
            <person name="Oliveira C."/>
            <person name="Osipova E."/>
            <person name="Leigh N.D."/>
            <person name="Simon A."/>
            <person name="Yun M.H."/>
        </authorList>
    </citation>
    <scope>NUCLEOTIDE SEQUENCE</scope>
    <source>
        <strain evidence="2">20211129_DDA</strain>
        <tissue evidence="2">Liver</tissue>
    </source>
</reference>
<evidence type="ECO:0000256" key="1">
    <source>
        <dbReference type="SAM" id="MobiDB-lite"/>
    </source>
</evidence>
<accession>A0AAV7V809</accession>
<dbReference type="AlphaFoldDB" id="A0AAV7V809"/>
<dbReference type="Proteomes" id="UP001066276">
    <property type="component" value="Chromosome 2_1"/>
</dbReference>
<sequence length="102" mass="11480">MGGKESIKTLEKKVAQMKEEENYAAEKRRSERMQILELAKGQQRWVMGECSSKKGGKESRSSKKGGKESRKKLEKRVAQKQEEEEECSTGERACKNADPGAS</sequence>
<feature type="region of interest" description="Disordered" evidence="1">
    <location>
        <begin position="42"/>
        <end position="102"/>
    </location>
</feature>
<keyword evidence="3" id="KW-1185">Reference proteome</keyword>
<name>A0AAV7V809_PLEWA</name>
<evidence type="ECO:0000313" key="2">
    <source>
        <dbReference type="EMBL" id="KAJ1196187.1"/>
    </source>
</evidence>
<protein>
    <submittedName>
        <fullName evidence="2">Uncharacterized protein</fullName>
    </submittedName>
</protein>
<gene>
    <name evidence="2" type="ORF">NDU88_000060</name>
</gene>
<organism evidence="2 3">
    <name type="scientific">Pleurodeles waltl</name>
    <name type="common">Iberian ribbed newt</name>
    <dbReference type="NCBI Taxonomy" id="8319"/>
    <lineage>
        <taxon>Eukaryota</taxon>
        <taxon>Metazoa</taxon>
        <taxon>Chordata</taxon>
        <taxon>Craniata</taxon>
        <taxon>Vertebrata</taxon>
        <taxon>Euteleostomi</taxon>
        <taxon>Amphibia</taxon>
        <taxon>Batrachia</taxon>
        <taxon>Caudata</taxon>
        <taxon>Salamandroidea</taxon>
        <taxon>Salamandridae</taxon>
        <taxon>Pleurodelinae</taxon>
        <taxon>Pleurodeles</taxon>
    </lineage>
</organism>
<dbReference type="EMBL" id="JANPWB010000003">
    <property type="protein sequence ID" value="KAJ1196187.1"/>
    <property type="molecule type" value="Genomic_DNA"/>
</dbReference>